<dbReference type="PANTHER" id="PTHR21686">
    <property type="entry name" value="DEOXYNUCLEOTIDYLTRANSFERASE TERMINAL-INTERACTING PROTEIN 2"/>
    <property type="match status" value="1"/>
</dbReference>
<feature type="domain" description="Fcf2 pre-rRNA processing C-terminal" evidence="4">
    <location>
        <begin position="81"/>
        <end position="174"/>
    </location>
</feature>
<dbReference type="STRING" id="100816.A0A175W522"/>
<sequence>MTTKTLGLSDADIDRLLAEAESRLAGNGGSGAVAVLPGKAPVAATAPLAPAAGEQTAVPENKSEKLSVRVPQPAQKKKGPKDNLGSDWFNMPRTNLTPELKRDLQILRMRDVVAMGKQFFKKDSRKNFIPEYCQVGTIVAGATDGVNGRLTRKEKKRTIVEEVLSGENLAKFKNKYHDIQEQKMSGRKGYYKKLVAGRRKRNG</sequence>
<proteinExistence type="predicted"/>
<evidence type="ECO:0000313" key="6">
    <source>
        <dbReference type="Proteomes" id="UP000078237"/>
    </source>
</evidence>
<dbReference type="Proteomes" id="UP000078237">
    <property type="component" value="Unassembled WGS sequence"/>
</dbReference>
<dbReference type="OrthoDB" id="427886at2759"/>
<gene>
    <name evidence="5" type="ORF">MMYC01_202583</name>
</gene>
<dbReference type="AlphaFoldDB" id="A0A175W522"/>
<dbReference type="GO" id="GO:0005730">
    <property type="term" value="C:nucleolus"/>
    <property type="evidence" value="ECO:0007669"/>
    <property type="project" value="UniProtKB-SubCell"/>
</dbReference>
<dbReference type="EMBL" id="LCTW02000112">
    <property type="protein sequence ID" value="KXX78655.1"/>
    <property type="molecule type" value="Genomic_DNA"/>
</dbReference>
<evidence type="ECO:0000256" key="1">
    <source>
        <dbReference type="ARBA" id="ARBA00004604"/>
    </source>
</evidence>
<organism evidence="5 6">
    <name type="scientific">Madurella mycetomatis</name>
    <dbReference type="NCBI Taxonomy" id="100816"/>
    <lineage>
        <taxon>Eukaryota</taxon>
        <taxon>Fungi</taxon>
        <taxon>Dikarya</taxon>
        <taxon>Ascomycota</taxon>
        <taxon>Pezizomycotina</taxon>
        <taxon>Sordariomycetes</taxon>
        <taxon>Sordariomycetidae</taxon>
        <taxon>Sordariales</taxon>
        <taxon>Sordariales incertae sedis</taxon>
        <taxon>Madurella</taxon>
    </lineage>
</organism>
<evidence type="ECO:0000259" key="4">
    <source>
        <dbReference type="Pfam" id="PF08698"/>
    </source>
</evidence>
<dbReference type="GO" id="GO:0006396">
    <property type="term" value="P:RNA processing"/>
    <property type="evidence" value="ECO:0007669"/>
    <property type="project" value="TreeGrafter"/>
</dbReference>
<keyword evidence="2" id="KW-0539">Nucleus</keyword>
<evidence type="ECO:0000256" key="2">
    <source>
        <dbReference type="ARBA" id="ARBA00023242"/>
    </source>
</evidence>
<keyword evidence="6" id="KW-1185">Reference proteome</keyword>
<reference evidence="5 6" key="1">
    <citation type="journal article" date="2016" name="Genome Announc.">
        <title>Genome Sequence of Madurella mycetomatis mm55, Isolated from a Human Mycetoma Case in Sudan.</title>
        <authorList>
            <person name="Smit S."/>
            <person name="Derks M.F."/>
            <person name="Bervoets S."/>
            <person name="Fahal A."/>
            <person name="van Leeuwen W."/>
            <person name="van Belkum A."/>
            <person name="van de Sande W.W."/>
        </authorList>
    </citation>
    <scope>NUCLEOTIDE SEQUENCE [LARGE SCALE GENOMIC DNA]</scope>
    <source>
        <strain evidence="6">mm55</strain>
    </source>
</reference>
<comment type="subcellular location">
    <subcellularLocation>
        <location evidence="1">Nucleus</location>
        <location evidence="1">Nucleolus</location>
    </subcellularLocation>
</comment>
<evidence type="ECO:0000313" key="5">
    <source>
        <dbReference type="EMBL" id="KXX78655.1"/>
    </source>
</evidence>
<feature type="region of interest" description="Disordered" evidence="3">
    <location>
        <begin position="50"/>
        <end position="90"/>
    </location>
</feature>
<dbReference type="InterPro" id="IPR039883">
    <property type="entry name" value="Fcf2/DNTTIP2"/>
</dbReference>
<dbReference type="VEuPathDB" id="FungiDB:MMYC01_202583"/>
<dbReference type="InterPro" id="IPR014810">
    <property type="entry name" value="Fcf2_C"/>
</dbReference>
<dbReference type="GO" id="GO:0003723">
    <property type="term" value="F:RNA binding"/>
    <property type="evidence" value="ECO:0007669"/>
    <property type="project" value="TreeGrafter"/>
</dbReference>
<comment type="caution">
    <text evidence="5">The sequence shown here is derived from an EMBL/GenBank/DDBJ whole genome shotgun (WGS) entry which is preliminary data.</text>
</comment>
<name>A0A175W522_9PEZI</name>
<dbReference type="Pfam" id="PF08698">
    <property type="entry name" value="Fcf2"/>
    <property type="match status" value="1"/>
</dbReference>
<evidence type="ECO:0000256" key="3">
    <source>
        <dbReference type="SAM" id="MobiDB-lite"/>
    </source>
</evidence>
<accession>A0A175W522</accession>
<dbReference type="PANTHER" id="PTHR21686:SF12">
    <property type="entry name" value="DEOXYNUCLEOTIDYLTRANSFERASE TERMINAL-INTERACTING PROTEIN 2"/>
    <property type="match status" value="1"/>
</dbReference>
<protein>
    <submittedName>
        <fullName evidence="5">rRNA-processing protein fcf2</fullName>
    </submittedName>
</protein>